<dbReference type="InterPro" id="IPR038955">
    <property type="entry name" value="PriA/CPL1_fungi"/>
</dbReference>
<evidence type="ECO:0000256" key="1">
    <source>
        <dbReference type="SAM" id="MobiDB-lite"/>
    </source>
</evidence>
<organism evidence="4 5">
    <name type="scientific">Roridomyces roridus</name>
    <dbReference type="NCBI Taxonomy" id="1738132"/>
    <lineage>
        <taxon>Eukaryota</taxon>
        <taxon>Fungi</taxon>
        <taxon>Dikarya</taxon>
        <taxon>Basidiomycota</taxon>
        <taxon>Agaricomycotina</taxon>
        <taxon>Agaricomycetes</taxon>
        <taxon>Agaricomycetidae</taxon>
        <taxon>Agaricales</taxon>
        <taxon>Marasmiineae</taxon>
        <taxon>Mycenaceae</taxon>
        <taxon>Roridomyces</taxon>
    </lineage>
</organism>
<dbReference type="AlphaFoldDB" id="A0AAD7BUS1"/>
<dbReference type="EMBL" id="JARKIF010000009">
    <property type="protein sequence ID" value="KAJ7630952.1"/>
    <property type="molecule type" value="Genomic_DNA"/>
</dbReference>
<feature type="signal peptide" evidence="2">
    <location>
        <begin position="1"/>
        <end position="23"/>
    </location>
</feature>
<proteinExistence type="predicted"/>
<evidence type="ECO:0000313" key="5">
    <source>
        <dbReference type="Proteomes" id="UP001221142"/>
    </source>
</evidence>
<evidence type="ECO:0000313" key="4">
    <source>
        <dbReference type="EMBL" id="KAJ7630952.1"/>
    </source>
</evidence>
<feature type="chain" id="PRO_5041982463" description="Protein CPL1-like domain-containing protein" evidence="2">
    <location>
        <begin position="24"/>
        <end position="277"/>
    </location>
</feature>
<keyword evidence="2" id="KW-0732">Signal</keyword>
<gene>
    <name evidence="4" type="ORF">FB45DRAFT_1028121</name>
</gene>
<feature type="region of interest" description="Disordered" evidence="1">
    <location>
        <begin position="106"/>
        <end position="185"/>
    </location>
</feature>
<dbReference type="InterPro" id="IPR048661">
    <property type="entry name" value="CPL1-like"/>
</dbReference>
<reference evidence="4" key="1">
    <citation type="submission" date="2023-03" db="EMBL/GenBank/DDBJ databases">
        <title>Massive genome expansion in bonnet fungi (Mycena s.s.) driven by repeated elements and novel gene families across ecological guilds.</title>
        <authorList>
            <consortium name="Lawrence Berkeley National Laboratory"/>
            <person name="Harder C.B."/>
            <person name="Miyauchi S."/>
            <person name="Viragh M."/>
            <person name="Kuo A."/>
            <person name="Thoen E."/>
            <person name="Andreopoulos B."/>
            <person name="Lu D."/>
            <person name="Skrede I."/>
            <person name="Drula E."/>
            <person name="Henrissat B."/>
            <person name="Morin E."/>
            <person name="Kohler A."/>
            <person name="Barry K."/>
            <person name="LaButti K."/>
            <person name="Morin E."/>
            <person name="Salamov A."/>
            <person name="Lipzen A."/>
            <person name="Mereny Z."/>
            <person name="Hegedus B."/>
            <person name="Baldrian P."/>
            <person name="Stursova M."/>
            <person name="Weitz H."/>
            <person name="Taylor A."/>
            <person name="Grigoriev I.V."/>
            <person name="Nagy L.G."/>
            <person name="Martin F."/>
            <person name="Kauserud H."/>
        </authorList>
    </citation>
    <scope>NUCLEOTIDE SEQUENCE</scope>
    <source>
        <strain evidence="4">9284</strain>
    </source>
</reference>
<accession>A0AAD7BUS1</accession>
<keyword evidence="5" id="KW-1185">Reference proteome</keyword>
<evidence type="ECO:0000259" key="3">
    <source>
        <dbReference type="Pfam" id="PF21671"/>
    </source>
</evidence>
<comment type="caution">
    <text evidence="4">The sequence shown here is derived from an EMBL/GenBank/DDBJ whole genome shotgun (WGS) entry which is preliminary data.</text>
</comment>
<dbReference type="Pfam" id="PF21671">
    <property type="entry name" value="CPL1-like"/>
    <property type="match status" value="1"/>
</dbReference>
<feature type="compositionally biased region" description="Gly residues" evidence="1">
    <location>
        <begin position="120"/>
        <end position="180"/>
    </location>
</feature>
<dbReference type="PROSITE" id="PS51257">
    <property type="entry name" value="PROKAR_LIPOPROTEIN"/>
    <property type="match status" value="1"/>
</dbReference>
<sequence length="277" mass="27421">MTFTTRIGAALVVLAATLPFTLATGASSCKSTEFWYASKSCCLPHGGPPSTPSPPKGQDCPPSSYYWNTNQGCCTPKHPVAPSNPPPQCSQGWDWYSGLSMCLPGTPTAPSPPPSKPSGSYGGGSGSGSSSGYGGNSGSSSGYGGNSGSSSGYGGNSGSSSGYGGNSGSSSGSGHGGSSGYGASSWKRHARNARSAPLCPTGFDACPISGLAASDFECVDTAVELESCGGCASLGQGQDCTAIHGAWNVGCEQGRCAVYTCTAGFKRSSDGQSCIAL</sequence>
<name>A0AAD7BUS1_9AGAR</name>
<dbReference type="PANTHER" id="PTHR35192:SF2">
    <property type="entry name" value="APPLE DOMAIN-CONTAINING PROTEIN"/>
    <property type="match status" value="1"/>
</dbReference>
<evidence type="ECO:0000256" key="2">
    <source>
        <dbReference type="SAM" id="SignalP"/>
    </source>
</evidence>
<dbReference type="Proteomes" id="UP001221142">
    <property type="component" value="Unassembled WGS sequence"/>
</dbReference>
<feature type="domain" description="Protein CPL1-like" evidence="3">
    <location>
        <begin position="216"/>
        <end position="275"/>
    </location>
</feature>
<protein>
    <recommendedName>
        <fullName evidence="3">Protein CPL1-like domain-containing protein</fullName>
    </recommendedName>
</protein>
<feature type="compositionally biased region" description="Pro residues" evidence="1">
    <location>
        <begin position="107"/>
        <end position="116"/>
    </location>
</feature>
<dbReference type="PANTHER" id="PTHR35192">
    <property type="entry name" value="PROTEIN, PUTATIVE-RELATED"/>
    <property type="match status" value="1"/>
</dbReference>